<dbReference type="STRING" id="1423959.SAMN05444407_10286"/>
<evidence type="ECO:0000313" key="1">
    <source>
        <dbReference type="EMBL" id="SHL05730.1"/>
    </source>
</evidence>
<name>A0A1M6XI80_9FLAO</name>
<sequence>MSVKSITIRIDKGHNGRWRYMIKSIEIDGKTFTTTKLQNKARFITNDYVYKIE</sequence>
<organism evidence="1 2">
    <name type="scientific">Chryseobacterium contaminans</name>
    <dbReference type="NCBI Taxonomy" id="1423959"/>
    <lineage>
        <taxon>Bacteria</taxon>
        <taxon>Pseudomonadati</taxon>
        <taxon>Bacteroidota</taxon>
        <taxon>Flavobacteriia</taxon>
        <taxon>Flavobacteriales</taxon>
        <taxon>Weeksellaceae</taxon>
        <taxon>Chryseobacterium group</taxon>
        <taxon>Chryseobacterium</taxon>
    </lineage>
</organism>
<proteinExistence type="predicted"/>
<accession>A0A1M6XI80</accession>
<dbReference type="AlphaFoldDB" id="A0A1M6XI80"/>
<dbReference type="EMBL" id="FRBM01000002">
    <property type="protein sequence ID" value="SHL05730.1"/>
    <property type="molecule type" value="Genomic_DNA"/>
</dbReference>
<gene>
    <name evidence="1" type="ORF">SAMN05444407_10286</name>
</gene>
<dbReference type="RefSeq" id="WP_165601964.1">
    <property type="nucleotide sequence ID" value="NZ_FRBM01000002.1"/>
</dbReference>
<protein>
    <submittedName>
        <fullName evidence="1">Uncharacterized protein</fullName>
    </submittedName>
</protein>
<evidence type="ECO:0000313" key="2">
    <source>
        <dbReference type="Proteomes" id="UP000184069"/>
    </source>
</evidence>
<reference evidence="1 2" key="1">
    <citation type="submission" date="2016-11" db="EMBL/GenBank/DDBJ databases">
        <authorList>
            <person name="Jaros S."/>
            <person name="Januszkiewicz K."/>
            <person name="Wedrychowicz H."/>
        </authorList>
    </citation>
    <scope>NUCLEOTIDE SEQUENCE [LARGE SCALE GENOMIC DNA]</scope>
    <source>
        <strain evidence="1 2">DSM 27621</strain>
    </source>
</reference>
<dbReference type="Proteomes" id="UP000184069">
    <property type="component" value="Unassembled WGS sequence"/>
</dbReference>